<dbReference type="GO" id="GO:0000118">
    <property type="term" value="C:histone deacetylase complex"/>
    <property type="evidence" value="ECO:0007669"/>
    <property type="project" value="TreeGrafter"/>
</dbReference>
<evidence type="ECO:0000259" key="10">
    <source>
        <dbReference type="PROSITE" id="PS51156"/>
    </source>
</evidence>
<sequence>MSAKGDDDGPRVYIPPSREEIAGSFQWTNRNARDWSKIKFRELFKDQQFDTNAGVCKITDIDKCEGDAYAVRNQGYSAVYDWTIKLKWQGRPKEAQELAVTGTIEISNFSSSSSANDLKIQLQTDIRRPESDRLMAAFRSVVIPRLRGHLENYVYFLLDVLRAPSRTSAPAKPKPHVWLKTNQPDVAESETSNSQAPSHIDIFQEREGAGGMRVGRDFQSKIPPLLSLEDRQSPQENNDKALLVWSPPVHMSEEEIERYLEISRDKYQYSGEQALGLLFWHRYDVEKSLQDLGNFTPHPEEWTVEDKVLFEQAFQFHGKAFDRIRQMLPDKSMSNLIRYYYKWKKFKNKTSVMDRQAKKFSQEDGEEAPLGATNNNNNKHSTSAAGGPTYKTSSHHGNGSSDVESDEVIELEEDEFYE</sequence>
<comment type="similarity">
    <text evidence="2">Belongs to the AHA1 family.</text>
</comment>
<evidence type="ECO:0000256" key="9">
    <source>
        <dbReference type="SAM" id="MobiDB-lite"/>
    </source>
</evidence>
<dbReference type="SMART" id="SM01189">
    <property type="entry name" value="ELM2"/>
    <property type="match status" value="1"/>
</dbReference>
<keyword evidence="13" id="KW-1185">Reference proteome</keyword>
<keyword evidence="7" id="KW-0539">Nucleus</keyword>
<reference evidence="12 13" key="1">
    <citation type="submission" date="2015-12" db="EMBL/GenBank/DDBJ databases">
        <title>The genome of Folsomia candida.</title>
        <authorList>
            <person name="Faddeeva A."/>
            <person name="Derks M.F."/>
            <person name="Anvar Y."/>
            <person name="Smit S."/>
            <person name="Van Straalen N."/>
            <person name="Roelofs D."/>
        </authorList>
    </citation>
    <scope>NUCLEOTIDE SEQUENCE [LARGE SCALE GENOMIC DNA]</scope>
    <source>
        <strain evidence="12 13">VU population</strain>
        <tissue evidence="12">Whole body</tissue>
    </source>
</reference>
<dbReference type="STRING" id="158441.A0A226EVA1"/>
<dbReference type="GO" id="GO:0005667">
    <property type="term" value="C:transcription regulator complex"/>
    <property type="evidence" value="ECO:0007669"/>
    <property type="project" value="TreeGrafter"/>
</dbReference>
<feature type="region of interest" description="Disordered" evidence="9">
    <location>
        <begin position="357"/>
        <end position="418"/>
    </location>
</feature>
<feature type="compositionally biased region" description="Polar residues" evidence="9">
    <location>
        <begin position="372"/>
        <end position="399"/>
    </location>
</feature>
<dbReference type="SMART" id="SM01000">
    <property type="entry name" value="Aha1_N"/>
    <property type="match status" value="1"/>
</dbReference>
<dbReference type="Proteomes" id="UP000198287">
    <property type="component" value="Unassembled WGS sequence"/>
</dbReference>
<evidence type="ECO:0000256" key="3">
    <source>
        <dbReference type="ARBA" id="ARBA00022491"/>
    </source>
</evidence>
<dbReference type="InterPro" id="IPR051066">
    <property type="entry name" value="Trans_reg/Corepressor"/>
</dbReference>
<evidence type="ECO:0000256" key="4">
    <source>
        <dbReference type="ARBA" id="ARBA00023015"/>
    </source>
</evidence>
<feature type="domain" description="ELM2" evidence="10">
    <location>
        <begin position="210"/>
        <end position="296"/>
    </location>
</feature>
<dbReference type="InterPro" id="IPR009057">
    <property type="entry name" value="Homeodomain-like_sf"/>
</dbReference>
<accession>A0A226EVA1</accession>
<dbReference type="InterPro" id="IPR015310">
    <property type="entry name" value="AHSA1-like_N"/>
</dbReference>
<dbReference type="SMART" id="SM00717">
    <property type="entry name" value="SANT"/>
    <property type="match status" value="1"/>
</dbReference>
<comment type="subcellular location">
    <subcellularLocation>
        <location evidence="1">Nucleus</location>
    </subcellularLocation>
</comment>
<dbReference type="SUPFAM" id="SSF103111">
    <property type="entry name" value="Activator of Hsp90 ATPase, Aha1"/>
    <property type="match status" value="1"/>
</dbReference>
<dbReference type="PROSITE" id="PS51156">
    <property type="entry name" value="ELM2"/>
    <property type="match status" value="1"/>
</dbReference>
<dbReference type="Gene3D" id="3.15.10.20">
    <property type="entry name" value="Activator of Hsp90 ATPase Aha1, N-terminal domain"/>
    <property type="match status" value="1"/>
</dbReference>
<keyword evidence="5" id="KW-0175">Coiled coil</keyword>
<dbReference type="GO" id="GO:0051087">
    <property type="term" value="F:protein-folding chaperone binding"/>
    <property type="evidence" value="ECO:0007669"/>
    <property type="project" value="InterPro"/>
</dbReference>
<dbReference type="Pfam" id="PF01448">
    <property type="entry name" value="ELM2"/>
    <property type="match status" value="1"/>
</dbReference>
<dbReference type="Gene3D" id="1.10.10.60">
    <property type="entry name" value="Homeodomain-like"/>
    <property type="match status" value="1"/>
</dbReference>
<dbReference type="SUPFAM" id="SSF46689">
    <property type="entry name" value="Homeodomain-like"/>
    <property type="match status" value="1"/>
</dbReference>
<dbReference type="AlphaFoldDB" id="A0A226EVA1"/>
<feature type="domain" description="SANT" evidence="11">
    <location>
        <begin position="297"/>
        <end position="348"/>
    </location>
</feature>
<name>A0A226EVA1_FOLCA</name>
<dbReference type="InterPro" id="IPR017884">
    <property type="entry name" value="SANT_dom"/>
</dbReference>
<evidence type="ECO:0000256" key="1">
    <source>
        <dbReference type="ARBA" id="ARBA00004123"/>
    </source>
</evidence>
<gene>
    <name evidence="12" type="ORF">Fcan01_06251</name>
</gene>
<feature type="compositionally biased region" description="Acidic residues" evidence="9">
    <location>
        <begin position="403"/>
        <end position="418"/>
    </location>
</feature>
<evidence type="ECO:0000256" key="8">
    <source>
        <dbReference type="ARBA" id="ARBA00038011"/>
    </source>
</evidence>
<evidence type="ECO:0000259" key="11">
    <source>
        <dbReference type="PROSITE" id="PS51293"/>
    </source>
</evidence>
<dbReference type="Pfam" id="PF09229">
    <property type="entry name" value="Aha1_N"/>
    <property type="match status" value="1"/>
</dbReference>
<dbReference type="FunFam" id="4.10.1240.50:FF:000002">
    <property type="entry name" value="REST corepressor isoform X1"/>
    <property type="match status" value="1"/>
</dbReference>
<proteinExistence type="inferred from homology"/>
<protein>
    <submittedName>
        <fullName evidence="12">REST corepressor</fullName>
    </submittedName>
</protein>
<evidence type="ECO:0000256" key="6">
    <source>
        <dbReference type="ARBA" id="ARBA00023163"/>
    </source>
</evidence>
<dbReference type="PROSITE" id="PS51293">
    <property type="entry name" value="SANT"/>
    <property type="match status" value="1"/>
</dbReference>
<keyword evidence="6" id="KW-0804">Transcription</keyword>
<dbReference type="PANTHER" id="PTHR16089">
    <property type="entry name" value="REST COREPRESSOR COREST PROTEIN-RELATED"/>
    <property type="match status" value="1"/>
</dbReference>
<keyword evidence="4" id="KW-0805">Transcription regulation</keyword>
<organism evidence="12 13">
    <name type="scientific">Folsomia candida</name>
    <name type="common">Springtail</name>
    <dbReference type="NCBI Taxonomy" id="158441"/>
    <lineage>
        <taxon>Eukaryota</taxon>
        <taxon>Metazoa</taxon>
        <taxon>Ecdysozoa</taxon>
        <taxon>Arthropoda</taxon>
        <taxon>Hexapoda</taxon>
        <taxon>Collembola</taxon>
        <taxon>Entomobryomorpha</taxon>
        <taxon>Isotomoidea</taxon>
        <taxon>Isotomidae</taxon>
        <taxon>Proisotominae</taxon>
        <taxon>Folsomia</taxon>
    </lineage>
</organism>
<dbReference type="PANTHER" id="PTHR16089:SF28">
    <property type="entry name" value="REST COREPRESSOR"/>
    <property type="match status" value="1"/>
</dbReference>
<dbReference type="GO" id="GO:0001671">
    <property type="term" value="F:ATPase activator activity"/>
    <property type="evidence" value="ECO:0007669"/>
    <property type="project" value="InterPro"/>
</dbReference>
<evidence type="ECO:0000313" key="12">
    <source>
        <dbReference type="EMBL" id="OXA60761.1"/>
    </source>
</evidence>
<evidence type="ECO:0000313" key="13">
    <source>
        <dbReference type="Proteomes" id="UP000198287"/>
    </source>
</evidence>
<dbReference type="EMBL" id="LNIX01000002">
    <property type="protein sequence ID" value="OXA60761.1"/>
    <property type="molecule type" value="Genomic_DNA"/>
</dbReference>
<dbReference type="FunFam" id="1.10.10.60:FF:000033">
    <property type="entry name" value="REST corepressor 3"/>
    <property type="match status" value="1"/>
</dbReference>
<dbReference type="InterPro" id="IPR036338">
    <property type="entry name" value="Aha1"/>
</dbReference>
<dbReference type="Gene3D" id="4.10.1240.50">
    <property type="match status" value="1"/>
</dbReference>
<dbReference type="InterPro" id="IPR001005">
    <property type="entry name" value="SANT/Myb"/>
</dbReference>
<dbReference type="OrthoDB" id="10064338at2759"/>
<dbReference type="Pfam" id="PF00249">
    <property type="entry name" value="Myb_DNA-binding"/>
    <property type="match status" value="1"/>
</dbReference>
<dbReference type="GO" id="GO:0003714">
    <property type="term" value="F:transcription corepressor activity"/>
    <property type="evidence" value="ECO:0007669"/>
    <property type="project" value="TreeGrafter"/>
</dbReference>
<comment type="similarity">
    <text evidence="8">Belongs to the CoREST family.</text>
</comment>
<evidence type="ECO:0000256" key="7">
    <source>
        <dbReference type="ARBA" id="ARBA00023242"/>
    </source>
</evidence>
<comment type="caution">
    <text evidence="12">The sequence shown here is derived from an EMBL/GenBank/DDBJ whole genome shotgun (WGS) entry which is preliminary data.</text>
</comment>
<dbReference type="GO" id="GO:0006357">
    <property type="term" value="P:regulation of transcription by RNA polymerase II"/>
    <property type="evidence" value="ECO:0007669"/>
    <property type="project" value="TreeGrafter"/>
</dbReference>
<evidence type="ECO:0000256" key="5">
    <source>
        <dbReference type="ARBA" id="ARBA00023054"/>
    </source>
</evidence>
<dbReference type="InterPro" id="IPR000949">
    <property type="entry name" value="ELM2_dom"/>
</dbReference>
<keyword evidence="3" id="KW-0678">Repressor</keyword>
<evidence type="ECO:0000256" key="2">
    <source>
        <dbReference type="ARBA" id="ARBA00006817"/>
    </source>
</evidence>